<reference evidence="1 2" key="1">
    <citation type="submission" date="2018-12" db="EMBL/GenBank/DDBJ databases">
        <authorList>
            <person name="Yu L."/>
        </authorList>
    </citation>
    <scope>NUCLEOTIDE SEQUENCE [LARGE SCALE GENOMIC DNA]</scope>
    <source>
        <strain evidence="1 2">HAW-EB2</strain>
    </source>
</reference>
<evidence type="ECO:0000313" key="2">
    <source>
        <dbReference type="Proteomes" id="UP000267448"/>
    </source>
</evidence>
<dbReference type="EMBL" id="RXNU01000001">
    <property type="protein sequence ID" value="RTR40969.1"/>
    <property type="molecule type" value="Genomic_DNA"/>
</dbReference>
<dbReference type="OrthoDB" id="5814891at2"/>
<keyword evidence="2" id="KW-1185">Reference proteome</keyword>
<dbReference type="Proteomes" id="UP000267448">
    <property type="component" value="Unassembled WGS sequence"/>
</dbReference>
<proteinExistence type="predicted"/>
<sequence>MKKLIAIVAFAALLTGCESTPGSNDVLISGDALSASPVKSDTGRLACRIVTVHSTDYIDIEDAEDCRVTGI</sequence>
<dbReference type="PROSITE" id="PS51257">
    <property type="entry name" value="PROKAR_LIPOPROTEIN"/>
    <property type="match status" value="1"/>
</dbReference>
<evidence type="ECO:0000313" key="1">
    <source>
        <dbReference type="EMBL" id="RTR40969.1"/>
    </source>
</evidence>
<dbReference type="AlphaFoldDB" id="A0A431WZW4"/>
<gene>
    <name evidence="1" type="ORF">EKG38_03405</name>
</gene>
<name>A0A431WZW4_9GAMM</name>
<protein>
    <submittedName>
        <fullName evidence="1">Uncharacterized protein</fullName>
    </submittedName>
</protein>
<comment type="caution">
    <text evidence="1">The sequence shown here is derived from an EMBL/GenBank/DDBJ whole genome shotgun (WGS) entry which is preliminary data.</text>
</comment>
<organism evidence="1 2">
    <name type="scientific">Shewanella canadensis</name>
    <dbReference type="NCBI Taxonomy" id="271096"/>
    <lineage>
        <taxon>Bacteria</taxon>
        <taxon>Pseudomonadati</taxon>
        <taxon>Pseudomonadota</taxon>
        <taxon>Gammaproteobacteria</taxon>
        <taxon>Alteromonadales</taxon>
        <taxon>Shewanellaceae</taxon>
        <taxon>Shewanella</taxon>
    </lineage>
</organism>
<accession>A0A431WZW4</accession>
<dbReference type="RefSeq" id="WP_126518644.1">
    <property type="nucleotide sequence ID" value="NZ_RXNU01000001.1"/>
</dbReference>